<dbReference type="GO" id="GO:0005886">
    <property type="term" value="C:plasma membrane"/>
    <property type="evidence" value="ECO:0007669"/>
    <property type="project" value="UniProtKB-SubCell"/>
</dbReference>
<dbReference type="SUPFAM" id="SSF55874">
    <property type="entry name" value="ATPase domain of HSP90 chaperone/DNA topoisomerase II/histidine kinase"/>
    <property type="match status" value="1"/>
</dbReference>
<dbReference type="GO" id="GO:0000155">
    <property type="term" value="F:phosphorelay sensor kinase activity"/>
    <property type="evidence" value="ECO:0007669"/>
    <property type="project" value="InterPro"/>
</dbReference>
<dbReference type="Pfam" id="PF00512">
    <property type="entry name" value="HisKA"/>
    <property type="match status" value="1"/>
</dbReference>
<evidence type="ECO:0000256" key="2">
    <source>
        <dbReference type="ARBA" id="ARBA00004236"/>
    </source>
</evidence>
<feature type="region of interest" description="Disordered" evidence="10">
    <location>
        <begin position="1"/>
        <end position="24"/>
    </location>
</feature>
<dbReference type="Pfam" id="PF02518">
    <property type="entry name" value="HATPase_c"/>
    <property type="match status" value="1"/>
</dbReference>
<keyword evidence="13" id="KW-1185">Reference proteome</keyword>
<evidence type="ECO:0000256" key="6">
    <source>
        <dbReference type="ARBA" id="ARBA00022777"/>
    </source>
</evidence>
<evidence type="ECO:0000256" key="3">
    <source>
        <dbReference type="ARBA" id="ARBA00012438"/>
    </source>
</evidence>
<feature type="domain" description="Histidine kinase" evidence="11">
    <location>
        <begin position="38"/>
        <end position="255"/>
    </location>
</feature>
<evidence type="ECO:0000259" key="11">
    <source>
        <dbReference type="PROSITE" id="PS50109"/>
    </source>
</evidence>
<evidence type="ECO:0000256" key="7">
    <source>
        <dbReference type="ARBA" id="ARBA00022840"/>
    </source>
</evidence>
<dbReference type="InterPro" id="IPR003661">
    <property type="entry name" value="HisK_dim/P_dom"/>
</dbReference>
<dbReference type="GO" id="GO:0030295">
    <property type="term" value="F:protein kinase activator activity"/>
    <property type="evidence" value="ECO:0007669"/>
    <property type="project" value="TreeGrafter"/>
</dbReference>
<evidence type="ECO:0000313" key="13">
    <source>
        <dbReference type="Proteomes" id="UP000199092"/>
    </source>
</evidence>
<dbReference type="SUPFAM" id="SSF47384">
    <property type="entry name" value="Homodimeric domain of signal transducing histidine kinase"/>
    <property type="match status" value="1"/>
</dbReference>
<evidence type="ECO:0000256" key="4">
    <source>
        <dbReference type="ARBA" id="ARBA00022679"/>
    </source>
</evidence>
<comment type="subcellular location">
    <subcellularLocation>
        <location evidence="2">Cell membrane</location>
    </subcellularLocation>
</comment>
<organism evidence="12 13">
    <name type="scientific">Friedmanniella luteola</name>
    <dbReference type="NCBI Taxonomy" id="546871"/>
    <lineage>
        <taxon>Bacteria</taxon>
        <taxon>Bacillati</taxon>
        <taxon>Actinomycetota</taxon>
        <taxon>Actinomycetes</taxon>
        <taxon>Propionibacteriales</taxon>
        <taxon>Nocardioidaceae</taxon>
        <taxon>Friedmanniella</taxon>
    </lineage>
</organism>
<feature type="region of interest" description="Disordered" evidence="10">
    <location>
        <begin position="238"/>
        <end position="258"/>
    </location>
</feature>
<keyword evidence="7" id="KW-0067">ATP-binding</keyword>
<dbReference type="AlphaFoldDB" id="A0A1H1S9V6"/>
<evidence type="ECO:0000256" key="8">
    <source>
        <dbReference type="ARBA" id="ARBA00023012"/>
    </source>
</evidence>
<dbReference type="Gene3D" id="3.30.565.10">
    <property type="entry name" value="Histidine kinase-like ATPase, C-terminal domain"/>
    <property type="match status" value="1"/>
</dbReference>
<reference evidence="12 13" key="1">
    <citation type="submission" date="2016-10" db="EMBL/GenBank/DDBJ databases">
        <authorList>
            <person name="de Groot N.N."/>
        </authorList>
    </citation>
    <scope>NUCLEOTIDE SEQUENCE [LARGE SCALE GENOMIC DNA]</scope>
    <source>
        <strain evidence="12 13">DSM 21741</strain>
    </source>
</reference>
<protein>
    <recommendedName>
        <fullName evidence="9">Sensor-like histidine kinase SenX3</fullName>
        <ecNumber evidence="3">2.7.13.3</ecNumber>
    </recommendedName>
</protein>
<accession>A0A1H1S9V6</accession>
<keyword evidence="6 12" id="KW-0418">Kinase</keyword>
<dbReference type="GO" id="GO:0000156">
    <property type="term" value="F:phosphorelay response regulator activity"/>
    <property type="evidence" value="ECO:0007669"/>
    <property type="project" value="TreeGrafter"/>
</dbReference>
<dbReference type="InterPro" id="IPR036890">
    <property type="entry name" value="HATPase_C_sf"/>
</dbReference>
<dbReference type="Proteomes" id="UP000199092">
    <property type="component" value="Chromosome I"/>
</dbReference>
<gene>
    <name evidence="12" type="ORF">SAMN04488543_1746</name>
</gene>
<evidence type="ECO:0000256" key="1">
    <source>
        <dbReference type="ARBA" id="ARBA00000085"/>
    </source>
</evidence>
<dbReference type="InterPro" id="IPR003594">
    <property type="entry name" value="HATPase_dom"/>
</dbReference>
<dbReference type="GO" id="GO:0007234">
    <property type="term" value="P:osmosensory signaling via phosphorelay pathway"/>
    <property type="evidence" value="ECO:0007669"/>
    <property type="project" value="TreeGrafter"/>
</dbReference>
<dbReference type="InterPro" id="IPR050351">
    <property type="entry name" value="BphY/WalK/GraS-like"/>
</dbReference>
<comment type="catalytic activity">
    <reaction evidence="1">
        <text>ATP + protein L-histidine = ADP + protein N-phospho-L-histidine.</text>
        <dbReference type="EC" id="2.7.13.3"/>
    </reaction>
</comment>
<evidence type="ECO:0000256" key="10">
    <source>
        <dbReference type="SAM" id="MobiDB-lite"/>
    </source>
</evidence>
<dbReference type="CDD" id="cd00082">
    <property type="entry name" value="HisKA"/>
    <property type="match status" value="1"/>
</dbReference>
<dbReference type="InterPro" id="IPR036097">
    <property type="entry name" value="HisK_dim/P_sf"/>
</dbReference>
<dbReference type="PANTHER" id="PTHR42878">
    <property type="entry name" value="TWO-COMPONENT HISTIDINE KINASE"/>
    <property type="match status" value="1"/>
</dbReference>
<dbReference type="STRING" id="546871.SAMN04488543_1746"/>
<keyword evidence="8" id="KW-0902">Two-component regulatory system</keyword>
<evidence type="ECO:0000313" key="12">
    <source>
        <dbReference type="EMBL" id="SDS44755.1"/>
    </source>
</evidence>
<dbReference type="InterPro" id="IPR005467">
    <property type="entry name" value="His_kinase_dom"/>
</dbReference>
<dbReference type="SMART" id="SM00388">
    <property type="entry name" value="HisKA"/>
    <property type="match status" value="1"/>
</dbReference>
<dbReference type="EC" id="2.7.13.3" evidence="3"/>
<evidence type="ECO:0000256" key="5">
    <source>
        <dbReference type="ARBA" id="ARBA00022741"/>
    </source>
</evidence>
<feature type="region of interest" description="Disordered" evidence="10">
    <location>
        <begin position="167"/>
        <end position="220"/>
    </location>
</feature>
<dbReference type="PANTHER" id="PTHR42878:SF7">
    <property type="entry name" value="SENSOR HISTIDINE KINASE GLRK"/>
    <property type="match status" value="1"/>
</dbReference>
<evidence type="ECO:0000256" key="9">
    <source>
        <dbReference type="ARBA" id="ARBA00039401"/>
    </source>
</evidence>
<dbReference type="Gene3D" id="1.10.287.130">
    <property type="match status" value="1"/>
</dbReference>
<dbReference type="EMBL" id="LT629749">
    <property type="protein sequence ID" value="SDS44755.1"/>
    <property type="molecule type" value="Genomic_DNA"/>
</dbReference>
<sequence>MSKSHVGSGPPPTSDRAATPPRGPVAVHHELHRGLVGSVNHHLRTPLTVVLGHAELLTDREDELPPEVRQSLACLLRAAERLNDVVVEVCALLDVACVGPDPHTLDVVDLSELVADEVVTYGDRAARRGVQLVVSGEPAQSCVADSRRLRLALRRLLDDALAQAADQSTVGVASTTTETGTRIEVTHQGADPDADEDGRPAPPSGRDTHRPRPPDGQGLGLALASAVAAWHGGRLVLSPRPGRGGRACLELPARTRET</sequence>
<proteinExistence type="predicted"/>
<keyword evidence="4" id="KW-0808">Transferase</keyword>
<dbReference type="GO" id="GO:0005524">
    <property type="term" value="F:ATP binding"/>
    <property type="evidence" value="ECO:0007669"/>
    <property type="project" value="UniProtKB-KW"/>
</dbReference>
<dbReference type="PROSITE" id="PS50109">
    <property type="entry name" value="HIS_KIN"/>
    <property type="match status" value="1"/>
</dbReference>
<name>A0A1H1S9V6_9ACTN</name>
<keyword evidence="5" id="KW-0547">Nucleotide-binding</keyword>